<keyword evidence="2" id="KW-1185">Reference proteome</keyword>
<dbReference type="AlphaFoldDB" id="A0A183GZW9"/>
<gene>
    <name evidence="1" type="ORF">X798_02149</name>
</gene>
<dbReference type="EMBL" id="KZ269984">
    <property type="protein sequence ID" value="OZC10727.1"/>
    <property type="molecule type" value="Genomic_DNA"/>
</dbReference>
<reference evidence="3" key="2">
    <citation type="submission" date="2016-06" db="UniProtKB">
        <authorList>
            <consortium name="WormBaseParasite"/>
        </authorList>
    </citation>
    <scope>IDENTIFICATION</scope>
</reference>
<proteinExistence type="predicted"/>
<name>A0A183GZW9_9BILA</name>
<protein>
    <submittedName>
        <fullName evidence="1 3">Uncharacterized protein</fullName>
    </submittedName>
</protein>
<organism evidence="3">
    <name type="scientific">Onchocerca flexuosa</name>
    <dbReference type="NCBI Taxonomy" id="387005"/>
    <lineage>
        <taxon>Eukaryota</taxon>
        <taxon>Metazoa</taxon>
        <taxon>Ecdysozoa</taxon>
        <taxon>Nematoda</taxon>
        <taxon>Chromadorea</taxon>
        <taxon>Rhabditida</taxon>
        <taxon>Spirurina</taxon>
        <taxon>Spiruromorpha</taxon>
        <taxon>Filarioidea</taxon>
        <taxon>Onchocercidae</taxon>
        <taxon>Onchocerca</taxon>
    </lineage>
</organism>
<evidence type="ECO:0000313" key="1">
    <source>
        <dbReference type="EMBL" id="OZC10727.1"/>
    </source>
</evidence>
<evidence type="ECO:0000313" key="2">
    <source>
        <dbReference type="Proteomes" id="UP000242913"/>
    </source>
</evidence>
<evidence type="ECO:0000313" key="3">
    <source>
        <dbReference type="WBParaSite" id="OFLC_0000077801-mRNA-1"/>
    </source>
</evidence>
<dbReference type="WBParaSite" id="OFLC_0000077801-mRNA-1">
    <property type="protein sequence ID" value="OFLC_0000077801-mRNA-1"/>
    <property type="gene ID" value="OFLC_0000077801"/>
</dbReference>
<accession>A0A183GZW9</accession>
<dbReference type="Proteomes" id="UP000242913">
    <property type="component" value="Unassembled WGS sequence"/>
</dbReference>
<sequence>MQKSDKRCAESKFLLVIFRKRISLIVEKRKAEVGFAIISSNQNGYWICTLLDDRGQSDGDSEIRFDRRRRIGVELSVRLNGKRYILTVYSTVTFRSVFHQEPSTGCHIKLFET</sequence>
<reference evidence="1 2" key="1">
    <citation type="submission" date="2015-12" db="EMBL/GenBank/DDBJ databases">
        <title>Draft genome of the nematode, Onchocerca flexuosa.</title>
        <authorList>
            <person name="Mitreva M."/>
        </authorList>
    </citation>
    <scope>NUCLEOTIDE SEQUENCE [LARGE SCALE GENOMIC DNA]</scope>
    <source>
        <strain evidence="1">Red Deer</strain>
    </source>
</reference>